<evidence type="ECO:0000313" key="1">
    <source>
        <dbReference type="EMBL" id="CAB4167670.1"/>
    </source>
</evidence>
<sequence>MPPAMTYSSLLTDMRSYLERGYVTDPIVYEQLPRLVDLAQRRIARELKVQGFERVLLTTLTQSVNAVAKPDRWRETISISVGTGPNYNTFNPLYPHEPEYIWMIYPDSTVEGTPQDYADYNLNFWLVGPTPDAAYPMRVIYYELPAGLDDANQTNYLTEYAPNLLLYAALLEATPYLKNDERIGVWQQMYDRAALALNGEELRKILDRTTVRKE</sequence>
<accession>A0A6J5P6Z5</accession>
<dbReference type="EMBL" id="LR796817">
    <property type="protein sequence ID" value="CAB4167670.1"/>
    <property type="molecule type" value="Genomic_DNA"/>
</dbReference>
<organism evidence="1">
    <name type="scientific">uncultured Caudovirales phage</name>
    <dbReference type="NCBI Taxonomy" id="2100421"/>
    <lineage>
        <taxon>Viruses</taxon>
        <taxon>Duplodnaviria</taxon>
        <taxon>Heunggongvirae</taxon>
        <taxon>Uroviricota</taxon>
        <taxon>Caudoviricetes</taxon>
        <taxon>Peduoviridae</taxon>
        <taxon>Maltschvirus</taxon>
        <taxon>Maltschvirus maltsch</taxon>
    </lineage>
</organism>
<gene>
    <name evidence="1" type="ORF">UFOVP868_39</name>
</gene>
<reference evidence="1" key="1">
    <citation type="submission" date="2020-04" db="EMBL/GenBank/DDBJ databases">
        <authorList>
            <person name="Chiriac C."/>
            <person name="Salcher M."/>
            <person name="Ghai R."/>
            <person name="Kavagutti S V."/>
        </authorList>
    </citation>
    <scope>NUCLEOTIDE SEQUENCE</scope>
</reference>
<dbReference type="InterPro" id="IPR056209">
    <property type="entry name" value="SU10_adaptor"/>
</dbReference>
<protein>
    <submittedName>
        <fullName evidence="1">Uncharacterized protein</fullName>
    </submittedName>
</protein>
<dbReference type="Pfam" id="PF24175">
    <property type="entry name" value="SU10_adaptor"/>
    <property type="match status" value="1"/>
</dbReference>
<proteinExistence type="predicted"/>
<name>A0A6J5P6Z5_9CAUD</name>